<reference evidence="3" key="2">
    <citation type="submission" date="2025-08" db="UniProtKB">
        <authorList>
            <consortium name="Ensembl"/>
        </authorList>
    </citation>
    <scope>IDENTIFICATION</scope>
</reference>
<sequence>MVLDDLPNLEDIYTSLCSSTVEDSEMDFDSGLEDDDTKSDSILEDSTIFVAFKGNIDDKDFKWKLDTILENVPNLLHMESSKLKVQKVEPWNSVRVTFNIPREAAERLRILAQSNNQQLRDLGILSVQIEGEGAINLALAQNRSQDVRMNGPMGAGNSVRMEAAFPMAGGPGLIRMTSPATVMIPQSVNVSSSMMAPGPNSELQPRTPRPASQSDAMDPLLSGLHIQPQNHPSGSLAPPHHPMQPVPVNRQMNPANFPQLQQQQQQQQQQQPQPQPQPPLQARPPQQHQQQQPQGIRPQFTAPTQVPVPPGWNQLPSGALQPPPAQGSLGTMTASQGWKKAPLPGPMQQQLQARPSLATGFQQPVSSPGRNPMVQQGNVPPNFMVMQQQPPNQGPQSLHPGLGGMPKRLPPGFSAGQANPNFMQGQVPSTTATTPGNSGAPQLQANQNVQHAGGQGAGPPQNQMQVSHGPPNMMQPSLMGIHGNMNSQQAGSSGVPQVNLGNMQGQPQQGPPSQLMSMHQQIVPSQGQMVQQQGTLNPQNPMILSRAQLMPQGQMMVNPQSQNLGPSPQRMTPPKQILPQQGPQMMAPHNQMMGPQGQVLLQQNPMIEQIMTNQMQGNKQQFNTQNQSSVMPGPAQIMRGPTPNMQGNMVQFTGQISGQMLPQQGPVNNSPSQVMGIQGQVLRPPGPSPHMAQQHGDTATTANSDVSLSQMMPDVSMQQSNMVPPHVQAMQGNSASGNHFSGHGMPFNAPFSGAPNGNQMSCGQNPGFPVNKDVTLTSPLLVNLLQSDISAGHFGVNNKQNNTNANKPKKKKPPRKKKNSQQDLNTPDTRPAGLEEADQQPLPGEQGINLDNSGPKLPEFSNRPPGYPSQPVEQRPLQQMPPQLMQHVAAPPQPPQQQPQPQLPPAPQQPPPPSQPQSQQQQQQQMMMMLMMQQDPKSVRLPVSQNVHPPRGPLNPDSQRMPMQQSGSVPVMVSLQGPASVPPSPDKQRMPMPVNTPLGSNSRKMVYQENPQNPSSSPLGEMSSLPETSGSEVPSVSGGPNNMPSHLVVSQNQLMMTGPKPGPSPLSATQGATPQQPPVNSLPSSHGHHFPNVGAPTQTSRPKTPNRASPRPYYPQTPNNRPPSTEPSEISLSPERLNASIAGLFPPQINIPLPPRPNLNRGFDQQGLNPTTLKAIGQAPSNLTMNNPSNFAAPQTHKLDSVVVNSGKQSNSGATKRASPSNSRRSSPGSSRKTTPSPGRQNSKTPKLTLASQTNTTLLQNVELPRNVLVSPTPLANPPVPGSFPNNSGLNPQNPAVPVAAVGGVLEDNKESLNVPQDGDCQNSQGRKEQVNNELKAVPAQEVKMVVPEDQSKKDGQPSDPNKLPSVEENKNLVSPAMREAPTSLSQLLDNSGAPNVTIKPPGLTDLEVTPPVVSGEDLKKASVIPTLQDLSSSKEPSNSLNLPHTNEPCSTLVHPELSEVSSNVAPSIPPVMSRPVSSSSISTPLPPNQITVFVTSNPITTSANTSAALPTHLQSALMSTVVTMPNVGSKVMVSEGQSAAQSNARPQFITPVFINSSSIIQVMKGSQPSTIPAAPLTTNSGLMPPSVAVVGPLHIPQNIKFSSAPVPPNAPSSSTAPNIQTGRPLVLNSRATPVQLPSPPCTTSPVVPPHPPIQQVKELNPDEASPPVSTSVDQSTLPSSQSTTMVSPLLTNSPGSSVNRRSPVSSSKGKGKVDKIGQILLTKACKKVTGSLEKGEEQYGADGETEGQGLETTTPGLLGTEQLSTELDSKTPTPPAPTLLKMTSSPVGPGSTSAGPSLPGGTLPTSVRSIVTTLVPSELISAAPATKNNHVGIAPEPLAGGLVEEKVGSHPELLPSIAPSPSLVSKETPATTLQGSVARPELEANAAVVSGQSSEPKEIIEKSKTPSRRNSRTEEPTVASESVENGHRKRSSRPASASSSTKDITSAVQSKRRKSK</sequence>
<feature type="region of interest" description="Disordered" evidence="1">
    <location>
        <begin position="793"/>
        <end position="1170"/>
    </location>
</feature>
<dbReference type="GO" id="GO:0045944">
    <property type="term" value="P:positive regulation of transcription by RNA polymerase II"/>
    <property type="evidence" value="ECO:0007669"/>
    <property type="project" value="TreeGrafter"/>
</dbReference>
<dbReference type="GO" id="GO:0005667">
    <property type="term" value="C:transcription regulator complex"/>
    <property type="evidence" value="ECO:0007669"/>
    <property type="project" value="TreeGrafter"/>
</dbReference>
<dbReference type="CTD" id="23054"/>
<gene>
    <name evidence="3" type="primary">NCOA6</name>
</gene>
<proteinExistence type="predicted"/>
<feature type="compositionally biased region" description="Low complexity" evidence="1">
    <location>
        <begin position="1026"/>
        <end position="1040"/>
    </location>
</feature>
<feature type="region of interest" description="Disordered" evidence="1">
    <location>
        <begin position="1273"/>
        <end position="1297"/>
    </location>
</feature>
<feature type="region of interest" description="Disordered" evidence="1">
    <location>
        <begin position="1311"/>
        <end position="1368"/>
    </location>
</feature>
<feature type="compositionally biased region" description="Polar residues" evidence="1">
    <location>
        <begin position="1668"/>
        <end position="1692"/>
    </location>
</feature>
<dbReference type="PANTHER" id="PTHR15690:SF0">
    <property type="entry name" value="NUCLEAR RECEPTOR COACTIVATOR 6"/>
    <property type="match status" value="1"/>
</dbReference>
<dbReference type="Pfam" id="PF13820">
    <property type="entry name" value="NCOA6_TRADD-N"/>
    <property type="match status" value="1"/>
</dbReference>
<feature type="domain" description="Nuclear receptor coactivator 6 TRADD-N" evidence="2">
    <location>
        <begin position="47"/>
        <end position="189"/>
    </location>
</feature>
<feature type="compositionally biased region" description="Polar residues" evidence="1">
    <location>
        <begin position="1782"/>
        <end position="1796"/>
    </location>
</feature>
<dbReference type="InterPro" id="IPR032715">
    <property type="entry name" value="NCOA6_TRADD-N"/>
</dbReference>
<evidence type="ECO:0000259" key="2">
    <source>
        <dbReference type="Pfam" id="PF13820"/>
    </source>
</evidence>
<feature type="compositionally biased region" description="Polar residues" evidence="1">
    <location>
        <begin position="1042"/>
        <end position="1055"/>
    </location>
</feature>
<feature type="compositionally biased region" description="Pro residues" evidence="1">
    <location>
        <begin position="891"/>
        <end position="915"/>
    </location>
</feature>
<dbReference type="GO" id="GO:0003713">
    <property type="term" value="F:transcription coactivator activity"/>
    <property type="evidence" value="ECO:0007669"/>
    <property type="project" value="InterPro"/>
</dbReference>
<name>A0A7N5P2G0_AILME</name>
<evidence type="ECO:0000313" key="3">
    <source>
        <dbReference type="Ensembl" id="ENSAMEP00000028148.1"/>
    </source>
</evidence>
<dbReference type="RefSeq" id="XP_019652152.1">
    <property type="nucleotide sequence ID" value="XM_019796593.2"/>
</dbReference>
<feature type="region of interest" description="Disordered" evidence="1">
    <location>
        <begin position="1731"/>
        <end position="1805"/>
    </location>
</feature>
<reference evidence="3 4" key="1">
    <citation type="journal article" date="2010" name="Nature">
        <title>The sequence and de novo assembly of the giant panda genome.</title>
        <authorList>
            <person name="Li R."/>
            <person name="Fan W."/>
            <person name="Tian G."/>
            <person name="Zhu H."/>
            <person name="He L."/>
            <person name="Cai J."/>
            <person name="Huang Q."/>
            <person name="Cai Q."/>
            <person name="Li B."/>
            <person name="Bai Y."/>
            <person name="Zhang Z."/>
            <person name="Zhang Y."/>
            <person name="Wang W."/>
            <person name="Li J."/>
            <person name="Wei F."/>
            <person name="Li H."/>
            <person name="Jian M."/>
            <person name="Li J."/>
            <person name="Zhang Z."/>
            <person name="Nielsen R."/>
            <person name="Li D."/>
            <person name="Gu W."/>
            <person name="Yang Z."/>
            <person name="Xuan Z."/>
            <person name="Ryder O.A."/>
            <person name="Leung F.C."/>
            <person name="Zhou Y."/>
            <person name="Cao J."/>
            <person name="Sun X."/>
            <person name="Fu Y."/>
            <person name="Fang X."/>
            <person name="Guo X."/>
            <person name="Wang B."/>
            <person name="Hou R."/>
            <person name="Shen F."/>
            <person name="Mu B."/>
            <person name="Ni P."/>
            <person name="Lin R."/>
            <person name="Qian W."/>
            <person name="Wang G."/>
            <person name="Yu C."/>
            <person name="Nie W."/>
            <person name="Wang J."/>
            <person name="Wu Z."/>
            <person name="Liang H."/>
            <person name="Min J."/>
            <person name="Wu Q."/>
            <person name="Cheng S."/>
            <person name="Ruan J."/>
            <person name="Wang M."/>
            <person name="Shi Z."/>
            <person name="Wen M."/>
            <person name="Liu B."/>
            <person name="Ren X."/>
            <person name="Zheng H."/>
            <person name="Dong D."/>
            <person name="Cook K."/>
            <person name="Shan G."/>
            <person name="Zhang H."/>
            <person name="Kosiol C."/>
            <person name="Xie X."/>
            <person name="Lu Z."/>
            <person name="Zheng H."/>
            <person name="Li Y."/>
            <person name="Steiner C.C."/>
            <person name="Lam T.T."/>
            <person name="Lin S."/>
            <person name="Zhang Q."/>
            <person name="Li G."/>
            <person name="Tian J."/>
            <person name="Gong T."/>
            <person name="Liu H."/>
            <person name="Zhang D."/>
            <person name="Fang L."/>
            <person name="Ye C."/>
            <person name="Zhang J."/>
            <person name="Hu W."/>
            <person name="Xu A."/>
            <person name="Ren Y."/>
            <person name="Zhang G."/>
            <person name="Bruford M.W."/>
            <person name="Li Q."/>
            <person name="Ma L."/>
            <person name="Guo Y."/>
            <person name="An N."/>
            <person name="Hu Y."/>
            <person name="Zheng Y."/>
            <person name="Shi Y."/>
            <person name="Li Z."/>
            <person name="Liu Q."/>
            <person name="Chen Y."/>
            <person name="Zhao J."/>
            <person name="Qu N."/>
            <person name="Zhao S."/>
            <person name="Tian F."/>
            <person name="Wang X."/>
            <person name="Wang H."/>
            <person name="Xu L."/>
            <person name="Liu X."/>
            <person name="Vinar T."/>
            <person name="Wang Y."/>
            <person name="Lam T.W."/>
            <person name="Yiu S.M."/>
            <person name="Liu S."/>
            <person name="Zhang H."/>
            <person name="Li D."/>
            <person name="Huang Y."/>
            <person name="Wang X."/>
            <person name="Yang G."/>
            <person name="Jiang Z."/>
            <person name="Wang J."/>
            <person name="Qin N."/>
            <person name="Li L."/>
            <person name="Li J."/>
            <person name="Bolund L."/>
            <person name="Kristiansen K."/>
            <person name="Wong G.K."/>
            <person name="Olson M."/>
            <person name="Zhang X."/>
            <person name="Li S."/>
            <person name="Yang H."/>
            <person name="Wang J."/>
            <person name="Wang J."/>
        </authorList>
    </citation>
    <scope>NUCLEOTIDE SEQUENCE [LARGE SCALE GENOMIC DNA]</scope>
</reference>
<dbReference type="Proteomes" id="UP000008912">
    <property type="component" value="Unassembled WGS sequence"/>
</dbReference>
<feature type="compositionally biased region" description="Polar residues" evidence="1">
    <location>
        <begin position="1284"/>
        <end position="1294"/>
    </location>
</feature>
<feature type="region of interest" description="Disordered" evidence="1">
    <location>
        <begin position="1853"/>
        <end position="1957"/>
    </location>
</feature>
<dbReference type="GO" id="GO:0035097">
    <property type="term" value="C:histone methyltransferase complex"/>
    <property type="evidence" value="ECO:0007669"/>
    <property type="project" value="TreeGrafter"/>
</dbReference>
<feature type="compositionally biased region" description="Polar residues" evidence="1">
    <location>
        <begin position="1205"/>
        <end position="1214"/>
    </location>
</feature>
<keyword evidence="4" id="KW-1185">Reference proteome</keyword>
<feature type="compositionally biased region" description="Polar residues" evidence="1">
    <location>
        <begin position="997"/>
        <end position="1018"/>
    </location>
</feature>
<feature type="compositionally biased region" description="Low complexity" evidence="1">
    <location>
        <begin position="797"/>
        <end position="806"/>
    </location>
</feature>
<dbReference type="Ensembl" id="ENSAMET00000029013.1">
    <property type="protein sequence ID" value="ENSAMEP00000028148.1"/>
    <property type="gene ID" value="ENSAMEG00000009213.2"/>
</dbReference>
<feature type="compositionally biased region" description="Low complexity" evidence="1">
    <location>
        <begin position="1216"/>
        <end position="1239"/>
    </location>
</feature>
<feature type="compositionally biased region" description="Polar residues" evidence="1">
    <location>
        <begin position="1863"/>
        <end position="1876"/>
    </location>
</feature>
<reference evidence="3" key="3">
    <citation type="submission" date="2025-09" db="UniProtKB">
        <authorList>
            <consortium name="Ensembl"/>
        </authorList>
    </citation>
    <scope>IDENTIFICATION</scope>
</reference>
<dbReference type="PANTHER" id="PTHR15690">
    <property type="entry name" value="NUCLEAR RECEPTOR COACTIVATOR 6"/>
    <property type="match status" value="1"/>
</dbReference>
<feature type="compositionally biased region" description="Low complexity" evidence="1">
    <location>
        <begin position="1693"/>
        <end position="1709"/>
    </location>
</feature>
<feature type="compositionally biased region" description="Polar residues" evidence="1">
    <location>
        <begin position="956"/>
        <end position="968"/>
    </location>
</feature>
<evidence type="ECO:0000313" key="4">
    <source>
        <dbReference type="Proteomes" id="UP000008912"/>
    </source>
</evidence>
<feature type="region of interest" description="Disordered" evidence="1">
    <location>
        <begin position="424"/>
        <end position="443"/>
    </location>
</feature>
<feature type="compositionally biased region" description="Basic residues" evidence="1">
    <location>
        <begin position="807"/>
        <end position="819"/>
    </location>
</feature>
<feature type="region of interest" description="Disordered" evidence="1">
    <location>
        <begin position="1632"/>
        <end position="1713"/>
    </location>
</feature>
<feature type="compositionally biased region" description="Low complexity" evidence="1">
    <location>
        <begin position="1748"/>
        <end position="1764"/>
    </location>
</feature>
<dbReference type="GeneID" id="100481575"/>
<feature type="region of interest" description="Disordered" evidence="1">
    <location>
        <begin position="1205"/>
        <end position="1251"/>
    </location>
</feature>
<dbReference type="InterPro" id="IPR026638">
    <property type="entry name" value="NCOA6"/>
</dbReference>
<feature type="compositionally biased region" description="Pro residues" evidence="1">
    <location>
        <begin position="1112"/>
        <end position="1125"/>
    </location>
</feature>
<evidence type="ECO:0000256" key="1">
    <source>
        <dbReference type="SAM" id="MobiDB-lite"/>
    </source>
</evidence>
<feature type="region of interest" description="Disordered" evidence="1">
    <location>
        <begin position="191"/>
        <end position="347"/>
    </location>
</feature>
<feature type="compositionally biased region" description="Polar residues" evidence="1">
    <location>
        <begin position="1066"/>
        <end position="1084"/>
    </location>
</feature>
<dbReference type="OrthoDB" id="5967287at2759"/>
<organism evidence="3 4">
    <name type="scientific">Ailuropoda melanoleuca</name>
    <name type="common">Giant panda</name>
    <dbReference type="NCBI Taxonomy" id="9646"/>
    <lineage>
        <taxon>Eukaryota</taxon>
        <taxon>Metazoa</taxon>
        <taxon>Chordata</taxon>
        <taxon>Craniata</taxon>
        <taxon>Vertebrata</taxon>
        <taxon>Euteleostomi</taxon>
        <taxon>Mammalia</taxon>
        <taxon>Eutheria</taxon>
        <taxon>Laurasiatheria</taxon>
        <taxon>Carnivora</taxon>
        <taxon>Caniformia</taxon>
        <taxon>Ursidae</taxon>
        <taxon>Ailuropoda</taxon>
    </lineage>
</organism>
<feature type="compositionally biased region" description="Low complexity" evidence="1">
    <location>
        <begin position="283"/>
        <end position="294"/>
    </location>
</feature>
<protein>
    <submittedName>
        <fullName evidence="3">Nuclear receptor coactivator 6</fullName>
    </submittedName>
</protein>
<feature type="region of interest" description="Disordered" evidence="1">
    <location>
        <begin position="1603"/>
        <end position="1622"/>
    </location>
</feature>
<accession>A0A7N5P2G0</accession>
<feature type="compositionally biased region" description="Low complexity" evidence="1">
    <location>
        <begin position="258"/>
        <end position="272"/>
    </location>
</feature>
<feature type="compositionally biased region" description="Low complexity" evidence="1">
    <location>
        <begin position="876"/>
        <end position="886"/>
    </location>
</feature>
<feature type="compositionally biased region" description="Low complexity" evidence="1">
    <location>
        <begin position="916"/>
        <end position="934"/>
    </location>
</feature>
<feature type="compositionally biased region" description="Polar residues" evidence="1">
    <location>
        <begin position="1312"/>
        <end position="1325"/>
    </location>
</feature>
<feature type="compositionally biased region" description="Pro residues" evidence="1">
    <location>
        <begin position="1637"/>
        <end position="1653"/>
    </location>
</feature>
<dbReference type="GeneTree" id="ENSGT00730000111114"/>
<feature type="compositionally biased region" description="Polar residues" evidence="1">
    <location>
        <begin position="1095"/>
        <end position="1107"/>
    </location>
</feature>
<feature type="compositionally biased region" description="Pro residues" evidence="1">
    <location>
        <begin position="273"/>
        <end position="282"/>
    </location>
</feature>
<feature type="compositionally biased region" description="Basic and acidic residues" evidence="1">
    <location>
        <begin position="1896"/>
        <end position="1905"/>
    </location>
</feature>
<feature type="compositionally biased region" description="Polar residues" evidence="1">
    <location>
        <begin position="1240"/>
        <end position="1251"/>
    </location>
</feature>